<dbReference type="InterPro" id="IPR016161">
    <property type="entry name" value="Ald_DH/histidinol_DH"/>
</dbReference>
<dbReference type="InterPro" id="IPR016162">
    <property type="entry name" value="Ald_DH_N"/>
</dbReference>
<evidence type="ECO:0000313" key="5">
    <source>
        <dbReference type="EMBL" id="HGZ41896.1"/>
    </source>
</evidence>
<gene>
    <name evidence="5" type="ORF">ENR23_00455</name>
</gene>
<organism evidence="5">
    <name type="scientific">Eiseniibacteriota bacterium</name>
    <dbReference type="NCBI Taxonomy" id="2212470"/>
    <lineage>
        <taxon>Bacteria</taxon>
        <taxon>Candidatus Eiseniibacteriota</taxon>
    </lineage>
</organism>
<feature type="domain" description="Aldehyde dehydrogenase" evidence="4">
    <location>
        <begin position="2"/>
        <end position="449"/>
    </location>
</feature>
<dbReference type="InterPro" id="IPR047110">
    <property type="entry name" value="GABD/Sad-like"/>
</dbReference>
<proteinExistence type="inferred from homology"/>
<dbReference type="PANTHER" id="PTHR43217">
    <property type="entry name" value="SUCCINATE SEMIALDEHYDE DEHYDROGENASE [NAD(P)+] SAD"/>
    <property type="match status" value="1"/>
</dbReference>
<dbReference type="PANTHER" id="PTHR43217:SF1">
    <property type="entry name" value="SUCCINATE SEMIALDEHYDE DEHYDROGENASE [NAD(P)+] SAD"/>
    <property type="match status" value="1"/>
</dbReference>
<dbReference type="GO" id="GO:0004777">
    <property type="term" value="F:succinate-semialdehyde dehydrogenase (NAD+) activity"/>
    <property type="evidence" value="ECO:0007669"/>
    <property type="project" value="TreeGrafter"/>
</dbReference>
<comment type="similarity">
    <text evidence="1">Belongs to the aldehyde dehydrogenase family.</text>
</comment>
<evidence type="ECO:0000259" key="4">
    <source>
        <dbReference type="Pfam" id="PF00171"/>
    </source>
</evidence>
<evidence type="ECO:0000256" key="1">
    <source>
        <dbReference type="ARBA" id="ARBA00009986"/>
    </source>
</evidence>
<dbReference type="Gene3D" id="3.40.605.10">
    <property type="entry name" value="Aldehyde Dehydrogenase, Chain A, domain 1"/>
    <property type="match status" value="1"/>
</dbReference>
<protein>
    <submittedName>
        <fullName evidence="5">Aldehyde dehydrogenase family protein</fullName>
    </submittedName>
</protein>
<dbReference type="AlphaFoldDB" id="A0A832HZL4"/>
<evidence type="ECO:0000256" key="2">
    <source>
        <dbReference type="ARBA" id="ARBA00022857"/>
    </source>
</evidence>
<dbReference type="FunFam" id="3.40.309.10:FF:000009">
    <property type="entry name" value="Aldehyde dehydrogenase A"/>
    <property type="match status" value="1"/>
</dbReference>
<dbReference type="EMBL" id="DSQF01000002">
    <property type="protein sequence ID" value="HGZ41896.1"/>
    <property type="molecule type" value="Genomic_DNA"/>
</dbReference>
<comment type="caution">
    <text evidence="5">The sequence shown here is derived from an EMBL/GenBank/DDBJ whole genome shotgun (WGS) entry which is preliminary data.</text>
</comment>
<dbReference type="InterPro" id="IPR015590">
    <property type="entry name" value="Aldehyde_DH_dom"/>
</dbReference>
<dbReference type="InterPro" id="IPR016163">
    <property type="entry name" value="Ald_DH_C"/>
</dbReference>
<dbReference type="Pfam" id="PF00171">
    <property type="entry name" value="Aldedh"/>
    <property type="match status" value="1"/>
</dbReference>
<accession>A0A832HZL4</accession>
<sequence length="460" mass="47446">MRSINPATGETLALHEPHDAAEVERRLAAAAAAFAAWRDAPLGQRTAVLERAAAALRADRDAHARLMALEMGKPVTQGEAEVDKCAWVCEHVARGAAGWLAPEPVATDAAHSHVRFDPLGVVLAVMPWNFPFWQVFRCAAPALAAGNAVLLKHASNVSGAALAIERVFAAAGLPRGLFAALLVPSGAVAGLVAHPAVAAVSLTGSEEAGVAVGAAAGAALKPAVLELGGSDPFIVLEDADPEAAAAHAAAARILNSGQSCIAAKRFIVVGATAERFERALIERMSALVVGDPLSRATQVGPLARADLREALDGQVRRSLAAGARLGCGGRALPGPGFYYAPTVLLDVRPGMAAFDEETFGPLAAVTRARDEDEAVALANRSRFGLGASVWTADPAHGARLAPRLEAGSVFVNGVVKSDPRLPFGGIKRSGFGRELAREGIRAFVNVKTVWVGGALTPPAR</sequence>
<dbReference type="FunFam" id="3.40.605.10:FF:000012">
    <property type="entry name" value="NAD-dependent succinate-semialdehyde dehydrogenase"/>
    <property type="match status" value="1"/>
</dbReference>
<keyword evidence="2" id="KW-0521">NADP</keyword>
<evidence type="ECO:0000256" key="3">
    <source>
        <dbReference type="ARBA" id="ARBA00023002"/>
    </source>
</evidence>
<keyword evidence="3" id="KW-0560">Oxidoreductase</keyword>
<name>A0A832HZL4_UNCEI</name>
<dbReference type="SUPFAM" id="SSF53720">
    <property type="entry name" value="ALDH-like"/>
    <property type="match status" value="1"/>
</dbReference>
<dbReference type="Gene3D" id="3.40.309.10">
    <property type="entry name" value="Aldehyde Dehydrogenase, Chain A, domain 2"/>
    <property type="match status" value="1"/>
</dbReference>
<reference evidence="5" key="1">
    <citation type="journal article" date="2020" name="mSystems">
        <title>Genome- and Community-Level Interaction Insights into Carbon Utilization and Element Cycling Functions of Hydrothermarchaeota in Hydrothermal Sediment.</title>
        <authorList>
            <person name="Zhou Z."/>
            <person name="Liu Y."/>
            <person name="Xu W."/>
            <person name="Pan J."/>
            <person name="Luo Z.H."/>
            <person name="Li M."/>
        </authorList>
    </citation>
    <scope>NUCLEOTIDE SEQUENCE [LARGE SCALE GENOMIC DNA]</scope>
    <source>
        <strain evidence="5">SpSt-381</strain>
    </source>
</reference>